<reference evidence="5" key="1">
    <citation type="submission" date="2015-04" db="EMBL/GenBank/DDBJ databases">
        <title>Identification of responsive genes for polyhydroxyalkanoate biosynthesis in the cyanobacterium Synechocystis sp. salina PCC6909: an experimental and in silico study.</title>
        <authorList>
            <person name="Silvestrini L."/>
            <person name="Fritz I."/>
        </authorList>
    </citation>
    <scope>NUCLEOTIDE SEQUENCE</scope>
    <source>
        <strain evidence="5">PCC 6909</strain>
    </source>
</reference>
<dbReference type="InterPro" id="IPR010123">
    <property type="entry name" value="PHA_synth_III_E"/>
</dbReference>
<dbReference type="AlphaFoldDB" id="A0A0G3VM82"/>
<protein>
    <recommendedName>
        <fullName evidence="2">Poly(3-hydroxyalkanoate) polymerase subunit PhaE</fullName>
    </recommendedName>
</protein>
<dbReference type="NCBIfam" id="TIGR01834">
    <property type="entry name" value="PHA_synth_III_E"/>
    <property type="match status" value="1"/>
</dbReference>
<evidence type="ECO:0000256" key="2">
    <source>
        <dbReference type="ARBA" id="ARBA00019066"/>
    </source>
</evidence>
<proteinExistence type="predicted"/>
<dbReference type="Pfam" id="PF09712">
    <property type="entry name" value="PHA_synth_III_E"/>
    <property type="match status" value="1"/>
</dbReference>
<evidence type="ECO:0000256" key="3">
    <source>
        <dbReference type="ARBA" id="ARBA00022752"/>
    </source>
</evidence>
<gene>
    <name evidence="5" type="primary">phaE</name>
</gene>
<comment type="pathway">
    <text evidence="1">Biopolymer metabolism; poly-(R)-3-hydroxybutanoate biosynthesis.</text>
</comment>
<evidence type="ECO:0000256" key="1">
    <source>
        <dbReference type="ARBA" id="ARBA00004683"/>
    </source>
</evidence>
<keyword evidence="3" id="KW-0583">PHB biosynthesis</keyword>
<dbReference type="UniPathway" id="UPA00917"/>
<evidence type="ECO:0000313" key="5">
    <source>
        <dbReference type="EMBL" id="AKL80624.1"/>
    </source>
</evidence>
<organism evidence="5">
    <name type="scientific">Gloeothece tepidariorum PCC 6909</name>
    <dbReference type="NCBI Taxonomy" id="197232"/>
    <lineage>
        <taxon>Bacteria</taxon>
        <taxon>Bacillati</taxon>
        <taxon>Cyanobacteriota</taxon>
        <taxon>Cyanophyceae</taxon>
        <taxon>Oscillatoriophycideae</taxon>
        <taxon>Chroococcales</taxon>
        <taxon>Aphanothecaceae</taxon>
        <taxon>Gloeothece</taxon>
    </lineage>
</organism>
<accession>A0A0G3VM82</accession>
<feature type="coiled-coil region" evidence="4">
    <location>
        <begin position="301"/>
        <end position="328"/>
    </location>
</feature>
<dbReference type="EMBL" id="KR231685">
    <property type="protein sequence ID" value="AKL80624.1"/>
    <property type="molecule type" value="Genomic_DNA"/>
</dbReference>
<sequence>MESTNKTWTELMTPLSQFWLESSSQAWKNWFDLMAKGGAGGMMGNAPQPFESLPQQFLQSQQFYGQLLKLSFEAWQSLWPKLDNGSAQAAVQGYLEQLQAQIEQYTISTQALRGDMDGLWQCYLKEVQKFSQLWLSTWQSSVAPLGKLPTGDIHAWLDLSNLYGDALYSKNLGSFMRSPLLGPSREMNGKLLRAFDDWVKLSHAMADYQLLEADIQYRGFAALMEDLLARAQEDKPVKTWKEFQQRWAIAADQVFEEAFCQEKNLKVRGKFINALNRYRIQQQEILEAWLKTLNLPTRSEVDEIHQTIYQLRKEVKSLKKRLGETESDQG</sequence>
<dbReference type="GO" id="GO:0042619">
    <property type="term" value="P:poly-hydroxybutyrate biosynthetic process"/>
    <property type="evidence" value="ECO:0007669"/>
    <property type="project" value="UniProtKB-KW"/>
</dbReference>
<name>A0A0G3VM82_9CHRO</name>
<evidence type="ECO:0000256" key="4">
    <source>
        <dbReference type="SAM" id="Coils"/>
    </source>
</evidence>
<keyword evidence="4" id="KW-0175">Coiled coil</keyword>